<dbReference type="PROSITE" id="PS50088">
    <property type="entry name" value="ANK_REPEAT"/>
    <property type="match status" value="2"/>
</dbReference>
<dbReference type="PANTHER" id="PTHR24173">
    <property type="entry name" value="ANKYRIN REPEAT CONTAINING"/>
    <property type="match status" value="1"/>
</dbReference>
<dbReference type="PANTHER" id="PTHR24173:SF74">
    <property type="entry name" value="ANKYRIN REPEAT DOMAIN-CONTAINING PROTEIN 16"/>
    <property type="match status" value="1"/>
</dbReference>
<reference evidence="5" key="2">
    <citation type="journal article" date="2007" name="Science">
        <title>Draft genome sequence of the sexually transmitted pathogen Trichomonas vaginalis.</title>
        <authorList>
            <person name="Carlton J.M."/>
            <person name="Hirt R.P."/>
            <person name="Silva J.C."/>
            <person name="Delcher A.L."/>
            <person name="Schatz M."/>
            <person name="Zhao Q."/>
            <person name="Wortman J.R."/>
            <person name="Bidwell S.L."/>
            <person name="Alsmark U.C.M."/>
            <person name="Besteiro S."/>
            <person name="Sicheritz-Ponten T."/>
            <person name="Noel C.J."/>
            <person name="Dacks J.B."/>
            <person name="Foster P.G."/>
            <person name="Simillion C."/>
            <person name="Van de Peer Y."/>
            <person name="Miranda-Saavedra D."/>
            <person name="Barton G.J."/>
            <person name="Westrop G.D."/>
            <person name="Mueller S."/>
            <person name="Dessi D."/>
            <person name="Fiori P.L."/>
            <person name="Ren Q."/>
            <person name="Paulsen I."/>
            <person name="Zhang H."/>
            <person name="Bastida-Corcuera F.D."/>
            <person name="Simoes-Barbosa A."/>
            <person name="Brown M.T."/>
            <person name="Hayes R.D."/>
            <person name="Mukherjee M."/>
            <person name="Okumura C.Y."/>
            <person name="Schneider R."/>
            <person name="Smith A.J."/>
            <person name="Vanacova S."/>
            <person name="Villalvazo M."/>
            <person name="Haas B.J."/>
            <person name="Pertea M."/>
            <person name="Feldblyum T.V."/>
            <person name="Utterback T.R."/>
            <person name="Shu C.L."/>
            <person name="Osoegawa K."/>
            <person name="de Jong P.J."/>
            <person name="Hrdy I."/>
            <person name="Horvathova L."/>
            <person name="Zubacova Z."/>
            <person name="Dolezal P."/>
            <person name="Malik S.B."/>
            <person name="Logsdon J.M. Jr."/>
            <person name="Henze K."/>
            <person name="Gupta A."/>
            <person name="Wang C.C."/>
            <person name="Dunne R.L."/>
            <person name="Upcroft J.A."/>
            <person name="Upcroft P."/>
            <person name="White O."/>
            <person name="Salzberg S.L."/>
            <person name="Tang P."/>
            <person name="Chiu C.-H."/>
            <person name="Lee Y.-S."/>
            <person name="Embley T.M."/>
            <person name="Coombs G.H."/>
            <person name="Mottram J.C."/>
            <person name="Tachezy J."/>
            <person name="Fraser-Liggett C.M."/>
            <person name="Johnson P.J."/>
        </authorList>
    </citation>
    <scope>NUCLEOTIDE SEQUENCE [LARGE SCALE GENOMIC DNA]</scope>
    <source>
        <strain evidence="5">G3</strain>
    </source>
</reference>
<keyword evidence="1" id="KW-0677">Repeat</keyword>
<organism evidence="5 6">
    <name type="scientific">Trichomonas vaginalis (strain ATCC PRA-98 / G3)</name>
    <dbReference type="NCBI Taxonomy" id="412133"/>
    <lineage>
        <taxon>Eukaryota</taxon>
        <taxon>Metamonada</taxon>
        <taxon>Parabasalia</taxon>
        <taxon>Trichomonadida</taxon>
        <taxon>Trichomonadidae</taxon>
        <taxon>Trichomonas</taxon>
    </lineage>
</organism>
<evidence type="ECO:0000256" key="4">
    <source>
        <dbReference type="SAM" id="MobiDB-lite"/>
    </source>
</evidence>
<evidence type="ECO:0000313" key="6">
    <source>
        <dbReference type="Proteomes" id="UP000001542"/>
    </source>
</evidence>
<dbReference type="RefSeq" id="XP_001327829.1">
    <property type="nucleotide sequence ID" value="XM_001327794.1"/>
</dbReference>
<dbReference type="AlphaFoldDB" id="A2DVC7"/>
<dbReference type="InterPro" id="IPR036770">
    <property type="entry name" value="Ankyrin_rpt-contain_sf"/>
</dbReference>
<dbReference type="Pfam" id="PF12796">
    <property type="entry name" value="Ank_2"/>
    <property type="match status" value="1"/>
</dbReference>
<accession>A2DVC7</accession>
<keyword evidence="6" id="KW-1185">Reference proteome</keyword>
<feature type="compositionally biased region" description="Basic and acidic residues" evidence="4">
    <location>
        <begin position="174"/>
        <end position="190"/>
    </location>
</feature>
<dbReference type="Proteomes" id="UP000001542">
    <property type="component" value="Unassembled WGS sequence"/>
</dbReference>
<reference evidence="5" key="1">
    <citation type="submission" date="2006-10" db="EMBL/GenBank/DDBJ databases">
        <authorList>
            <person name="Amadeo P."/>
            <person name="Zhao Q."/>
            <person name="Wortman J."/>
            <person name="Fraser-Liggett C."/>
            <person name="Carlton J."/>
        </authorList>
    </citation>
    <scope>NUCLEOTIDE SEQUENCE</scope>
    <source>
        <strain evidence="5">G3</strain>
    </source>
</reference>
<keyword evidence="2 3" id="KW-0040">ANK repeat</keyword>
<dbReference type="KEGG" id="tva:4773614"/>
<dbReference type="VEuPathDB" id="TrichDB:TVAGG3_0335150"/>
<dbReference type="SMART" id="SM00248">
    <property type="entry name" value="ANK"/>
    <property type="match status" value="3"/>
</dbReference>
<sequence length="579" mass="67300">MFQKCDGPYTPFTLPEPMKLLAKYSYYLWAVEKQTAEQYWERVNKAITLNVFPPQLVYDQINRISTVRIKYRKMLGTVLRNFVQTYKNLDLSDTNIYLAYQIRDLVQLPDEYQEEFNDVPDDIDEQIELGFPKGTIDHALLYDDIDEFKEIYNKELERIMNGEEDLYDEEEEEKKEKPTTDPKPEKKDVELNISPEDEQKYIKRDKDGKIISVGTKDAGSIYYPTNEQVINFINNDKQINNILQAPEANTTNNETETTQEQPNEPIRVENIPVYPENIRNLARALHIPPEHASINDPAFMQRIIEETRRMIRNVANGPNQEEQEAYEDDDEEEYDEDAWILHEFDETDEENEEDVIDYSPEDFAEEDMIENGIDNYHLVEQAAEYGATKIFFFLRQFVPVNEEMLEAACMSNKPIIVSHIFDSEIDDYHLHWEDDIARHGYRNMIHHLSEMIPISSFHLIDNLLIDEYLNDYCLYGQIDGMDTLCGHTALMAASKLGLVSLMEFIIQEGGDIDRQSMFHGETALHFAVENNKIEAVKCLVAHDAARLKDESGRTPLAIAIELGYNDIAQILSSNLKIKI</sequence>
<protein>
    <submittedName>
        <fullName evidence="5">Uncharacterized protein</fullName>
    </submittedName>
</protein>
<dbReference type="EMBL" id="DS113253">
    <property type="protein sequence ID" value="EAY15606.1"/>
    <property type="molecule type" value="Genomic_DNA"/>
</dbReference>
<feature type="repeat" description="ANK" evidence="3">
    <location>
        <begin position="519"/>
        <end position="544"/>
    </location>
</feature>
<evidence type="ECO:0000256" key="3">
    <source>
        <dbReference type="PROSITE-ProRule" id="PRU00023"/>
    </source>
</evidence>
<dbReference type="Gene3D" id="1.25.40.20">
    <property type="entry name" value="Ankyrin repeat-containing domain"/>
    <property type="match status" value="1"/>
</dbReference>
<dbReference type="VEuPathDB" id="TrichDB:TVAG_208850"/>
<feature type="region of interest" description="Disordered" evidence="4">
    <location>
        <begin position="164"/>
        <end position="194"/>
    </location>
</feature>
<evidence type="ECO:0000256" key="1">
    <source>
        <dbReference type="ARBA" id="ARBA00022737"/>
    </source>
</evidence>
<dbReference type="SUPFAM" id="SSF48403">
    <property type="entry name" value="Ankyrin repeat"/>
    <property type="match status" value="1"/>
</dbReference>
<gene>
    <name evidence="5" type="ORF">TVAG_208850</name>
</gene>
<dbReference type="STRING" id="5722.A2DVC7"/>
<proteinExistence type="predicted"/>
<evidence type="ECO:0000256" key="2">
    <source>
        <dbReference type="ARBA" id="ARBA00023043"/>
    </source>
</evidence>
<feature type="repeat" description="ANK" evidence="3">
    <location>
        <begin position="485"/>
        <end position="517"/>
    </location>
</feature>
<name>A2DVC7_TRIV3</name>
<dbReference type="PROSITE" id="PS50297">
    <property type="entry name" value="ANK_REP_REGION"/>
    <property type="match status" value="1"/>
</dbReference>
<dbReference type="InterPro" id="IPR002110">
    <property type="entry name" value="Ankyrin_rpt"/>
</dbReference>
<dbReference type="SMR" id="A2DVC7"/>
<dbReference type="InParanoid" id="A2DVC7"/>
<evidence type="ECO:0000313" key="5">
    <source>
        <dbReference type="EMBL" id="EAY15606.1"/>
    </source>
</evidence>
<feature type="compositionally biased region" description="Acidic residues" evidence="4">
    <location>
        <begin position="164"/>
        <end position="173"/>
    </location>
</feature>